<accession>A0A377X7E7</accession>
<name>A0A377X7E7_KLEPN</name>
<sequence length="77" mass="8659">MPRCAQIIIARDEFRRWPHASIMLDEIKYLLSKYVLNALGTLRSRDCNLLLAHQSLGDFGQCGQDLPADFGENHGTG</sequence>
<evidence type="ECO:0000313" key="1">
    <source>
        <dbReference type="EMBL" id="STT72358.1"/>
    </source>
</evidence>
<evidence type="ECO:0000313" key="2">
    <source>
        <dbReference type="Proteomes" id="UP000254340"/>
    </source>
</evidence>
<protein>
    <submittedName>
        <fullName evidence="1">MobB</fullName>
    </submittedName>
</protein>
<proteinExistence type="predicted"/>
<dbReference type="AlphaFoldDB" id="A0A377X7E7"/>
<reference evidence="1 2" key="1">
    <citation type="submission" date="2018-06" db="EMBL/GenBank/DDBJ databases">
        <authorList>
            <consortium name="Pathogen Informatics"/>
            <person name="Doyle S."/>
        </authorList>
    </citation>
    <scope>NUCLEOTIDE SEQUENCE [LARGE SCALE GENOMIC DNA]</scope>
    <source>
        <strain evidence="1 2">NCTC5047</strain>
    </source>
</reference>
<dbReference type="EMBL" id="UGLH01000002">
    <property type="protein sequence ID" value="STT72358.1"/>
    <property type="molecule type" value="Genomic_DNA"/>
</dbReference>
<organism evidence="1 2">
    <name type="scientific">Klebsiella pneumoniae</name>
    <dbReference type="NCBI Taxonomy" id="573"/>
    <lineage>
        <taxon>Bacteria</taxon>
        <taxon>Pseudomonadati</taxon>
        <taxon>Pseudomonadota</taxon>
        <taxon>Gammaproteobacteria</taxon>
        <taxon>Enterobacterales</taxon>
        <taxon>Enterobacteriaceae</taxon>
        <taxon>Klebsiella/Raoultella group</taxon>
        <taxon>Klebsiella</taxon>
        <taxon>Klebsiella pneumoniae complex</taxon>
    </lineage>
</organism>
<dbReference type="Proteomes" id="UP000254340">
    <property type="component" value="Unassembled WGS sequence"/>
</dbReference>
<gene>
    <name evidence="1" type="ORF">NCTC5047_00038</name>
</gene>